<dbReference type="CDD" id="cd07560">
    <property type="entry name" value="Peptidase_S41_CPP"/>
    <property type="match status" value="1"/>
</dbReference>
<dbReference type="PANTHER" id="PTHR32060">
    <property type="entry name" value="TAIL-SPECIFIC PROTEASE"/>
    <property type="match status" value="1"/>
</dbReference>
<dbReference type="PANTHER" id="PTHR32060:SF30">
    <property type="entry name" value="CARBOXY-TERMINAL PROCESSING PROTEASE CTPA"/>
    <property type="match status" value="1"/>
</dbReference>
<dbReference type="CDD" id="cd06782">
    <property type="entry name" value="cpPDZ_CPP-like"/>
    <property type="match status" value="1"/>
</dbReference>
<dbReference type="InterPro" id="IPR036034">
    <property type="entry name" value="PDZ_sf"/>
</dbReference>
<dbReference type="InterPro" id="IPR041489">
    <property type="entry name" value="PDZ_6"/>
</dbReference>
<dbReference type="InterPro" id="IPR001478">
    <property type="entry name" value="PDZ"/>
</dbReference>
<feature type="transmembrane region" description="Helical" evidence="7">
    <location>
        <begin position="5"/>
        <end position="24"/>
    </location>
</feature>
<dbReference type="PROSITE" id="PS50106">
    <property type="entry name" value="PDZ"/>
    <property type="match status" value="1"/>
</dbReference>
<evidence type="ECO:0000256" key="1">
    <source>
        <dbReference type="ARBA" id="ARBA00009179"/>
    </source>
</evidence>
<dbReference type="Gene3D" id="3.90.226.10">
    <property type="entry name" value="2-enoyl-CoA Hydratase, Chain A, domain 1"/>
    <property type="match status" value="1"/>
</dbReference>
<dbReference type="FunFam" id="2.30.42.10:FF:000063">
    <property type="entry name" value="Peptidase, S41 family"/>
    <property type="match status" value="1"/>
</dbReference>
<comment type="similarity">
    <text evidence="1 5">Belongs to the peptidase S41A family.</text>
</comment>
<protein>
    <submittedName>
        <fullName evidence="9">Putative CtpA-like serine protease</fullName>
        <ecNumber evidence="9">3.4.21.-</ecNumber>
    </submittedName>
</protein>
<dbReference type="InterPro" id="IPR029045">
    <property type="entry name" value="ClpP/crotonase-like_dom_sf"/>
</dbReference>
<dbReference type="InterPro" id="IPR004447">
    <property type="entry name" value="Peptidase_S41A"/>
</dbReference>
<dbReference type="Gene3D" id="2.30.42.10">
    <property type="match status" value="1"/>
</dbReference>
<evidence type="ECO:0000256" key="6">
    <source>
        <dbReference type="SAM" id="Coils"/>
    </source>
</evidence>
<keyword evidence="3 5" id="KW-0378">Hydrolase</keyword>
<evidence type="ECO:0000259" key="8">
    <source>
        <dbReference type="PROSITE" id="PS50106"/>
    </source>
</evidence>
<dbReference type="InterPro" id="IPR005151">
    <property type="entry name" value="Tail-specific_protease"/>
</dbReference>
<dbReference type="PATRIC" id="fig|1307839.3.peg.2462"/>
<keyword evidence="2 5" id="KW-0645">Protease</keyword>
<dbReference type="GO" id="GO:0008236">
    <property type="term" value="F:serine-type peptidase activity"/>
    <property type="evidence" value="ECO:0007669"/>
    <property type="project" value="UniProtKB-KW"/>
</dbReference>
<keyword evidence="10" id="KW-1185">Reference proteome</keyword>
<dbReference type="Pfam" id="PF03572">
    <property type="entry name" value="Peptidase_S41"/>
    <property type="match status" value="1"/>
</dbReference>
<proteinExistence type="inferred from homology"/>
<dbReference type="NCBIfam" id="TIGR00225">
    <property type="entry name" value="prc"/>
    <property type="match status" value="1"/>
</dbReference>
<dbReference type="EC" id="3.4.21.-" evidence="9"/>
<keyword evidence="4 5" id="KW-0720">Serine protease</keyword>
<keyword evidence="6" id="KW-0175">Coiled coil</keyword>
<dbReference type="GO" id="GO:0004175">
    <property type="term" value="F:endopeptidase activity"/>
    <property type="evidence" value="ECO:0007669"/>
    <property type="project" value="TreeGrafter"/>
</dbReference>
<dbReference type="EMBL" id="CP013118">
    <property type="protein sequence ID" value="ALO15974.1"/>
    <property type="molecule type" value="Genomic_DNA"/>
</dbReference>
<evidence type="ECO:0000256" key="5">
    <source>
        <dbReference type="RuleBase" id="RU004404"/>
    </source>
</evidence>
<dbReference type="KEGG" id="blq:L21SP5_02342"/>
<keyword evidence="7" id="KW-1133">Transmembrane helix</keyword>
<dbReference type="AlphaFoldDB" id="A0A0S2I102"/>
<evidence type="ECO:0000256" key="4">
    <source>
        <dbReference type="ARBA" id="ARBA00022825"/>
    </source>
</evidence>
<organism evidence="9 10">
    <name type="scientific">Salinivirga cyanobacteriivorans</name>
    <dbReference type="NCBI Taxonomy" id="1307839"/>
    <lineage>
        <taxon>Bacteria</taxon>
        <taxon>Pseudomonadati</taxon>
        <taxon>Bacteroidota</taxon>
        <taxon>Bacteroidia</taxon>
        <taxon>Bacteroidales</taxon>
        <taxon>Salinivirgaceae</taxon>
        <taxon>Salinivirga</taxon>
    </lineage>
</organism>
<keyword evidence="7" id="KW-0812">Transmembrane</keyword>
<dbReference type="RefSeq" id="WP_057953388.1">
    <property type="nucleotide sequence ID" value="NZ_CP013118.1"/>
</dbReference>
<dbReference type="SMART" id="SM00228">
    <property type="entry name" value="PDZ"/>
    <property type="match status" value="1"/>
</dbReference>
<accession>A0A0S2I102</accession>
<evidence type="ECO:0000313" key="9">
    <source>
        <dbReference type="EMBL" id="ALO15974.1"/>
    </source>
</evidence>
<evidence type="ECO:0000256" key="3">
    <source>
        <dbReference type="ARBA" id="ARBA00022801"/>
    </source>
</evidence>
<dbReference type="SMART" id="SM00245">
    <property type="entry name" value="TSPc"/>
    <property type="match status" value="1"/>
</dbReference>
<sequence length="554" mass="63060">MKKKLYWIIPIFLLIAVGITTTSYKDNSFEIVKNIDIYTSLFRELNTYYVDEIDPGEVVKTSIDEMLKSLDPYTNYIPESDIEDYRFMTTGNYGGIGALIRKNDDRVMVADPYEGFPAQKAGLRAGDVLIKIDDFDTKGKSLPDVSEKLKGQPGTKINVVIKRPGQEEKIEKEITRKKIHVPAVPWYGMRDDKIGYIRLSNFTHKVSEDVKDAVLDLKSQGAESYILDLRGNPGGLLMEAVEIVNLFVPKGELIVSTKGKVEKWNKEYYAQKEPVVPQMPVVAMVNSGSASASEIVSGALQDLDRGVVVGTRTFGKGLVQTTRPLSYNARLKITTAKYYIPSGRCIQALDYSNRKEDGSVGKVPDSLITSYSTKNGRTVYDGGGIMPDIELEQPNLSKITVSLVRKQLIFDFATAFVNKNDSIDDPATYKISDETFEDFQVFLKDKTYDYKLRSEQELENLKQTLKREKYLKIVENEIEALSKKLEHDKEQDLITFQDEIREMISEEISSRYYYQKGRIQTALQYDMYLDTAMNILKHKERYDTILTVKEVENE</sequence>
<dbReference type="Pfam" id="PF17820">
    <property type="entry name" value="PDZ_6"/>
    <property type="match status" value="1"/>
</dbReference>
<gene>
    <name evidence="9" type="ORF">L21SP5_02342</name>
</gene>
<name>A0A0S2I102_9BACT</name>
<dbReference type="SUPFAM" id="SSF52096">
    <property type="entry name" value="ClpP/crotonase"/>
    <property type="match status" value="1"/>
</dbReference>
<dbReference type="Proteomes" id="UP000064893">
    <property type="component" value="Chromosome"/>
</dbReference>
<evidence type="ECO:0000256" key="7">
    <source>
        <dbReference type="SAM" id="Phobius"/>
    </source>
</evidence>
<feature type="coiled-coil region" evidence="6">
    <location>
        <begin position="451"/>
        <end position="491"/>
    </location>
</feature>
<evidence type="ECO:0000256" key="2">
    <source>
        <dbReference type="ARBA" id="ARBA00022670"/>
    </source>
</evidence>
<dbReference type="SUPFAM" id="SSF50156">
    <property type="entry name" value="PDZ domain-like"/>
    <property type="match status" value="1"/>
</dbReference>
<evidence type="ECO:0000313" key="10">
    <source>
        <dbReference type="Proteomes" id="UP000064893"/>
    </source>
</evidence>
<reference evidence="9 10" key="1">
    <citation type="submission" date="2015-11" db="EMBL/GenBank/DDBJ databases">
        <title>Description and complete genome sequence of a novel strain predominating in hypersaline microbial mats and representing a new family of the Bacteriodetes phylum.</title>
        <authorList>
            <person name="Spring S."/>
            <person name="Bunk B."/>
            <person name="Sproer C."/>
            <person name="Klenk H.-P."/>
        </authorList>
    </citation>
    <scope>NUCLEOTIDE SEQUENCE [LARGE SCALE GENOMIC DNA]</scope>
    <source>
        <strain evidence="9 10">L21-Spi-D4</strain>
    </source>
</reference>
<dbReference type="OrthoDB" id="9812068at2"/>
<keyword evidence="7" id="KW-0472">Membrane</keyword>
<dbReference type="Gene3D" id="3.30.750.44">
    <property type="match status" value="1"/>
</dbReference>
<dbReference type="GO" id="GO:0030288">
    <property type="term" value="C:outer membrane-bounded periplasmic space"/>
    <property type="evidence" value="ECO:0007669"/>
    <property type="project" value="TreeGrafter"/>
</dbReference>
<dbReference type="GO" id="GO:0007165">
    <property type="term" value="P:signal transduction"/>
    <property type="evidence" value="ECO:0007669"/>
    <property type="project" value="TreeGrafter"/>
</dbReference>
<dbReference type="STRING" id="1307839.L21SP5_02342"/>
<feature type="domain" description="PDZ" evidence="8">
    <location>
        <begin position="94"/>
        <end position="164"/>
    </location>
</feature>
<dbReference type="GO" id="GO:0006508">
    <property type="term" value="P:proteolysis"/>
    <property type="evidence" value="ECO:0007669"/>
    <property type="project" value="UniProtKB-KW"/>
</dbReference>